<evidence type="ECO:0000313" key="2">
    <source>
        <dbReference type="EMBL" id="GIL40607.1"/>
    </source>
</evidence>
<feature type="region of interest" description="Disordered" evidence="1">
    <location>
        <begin position="348"/>
        <end position="382"/>
    </location>
</feature>
<gene>
    <name evidence="2" type="ORF">TMPK1_28440</name>
</gene>
<evidence type="ECO:0000256" key="1">
    <source>
        <dbReference type="SAM" id="MobiDB-lite"/>
    </source>
</evidence>
<organism evidence="2 3">
    <name type="scientific">Roseiterribacter gracilis</name>
    <dbReference type="NCBI Taxonomy" id="2812848"/>
    <lineage>
        <taxon>Bacteria</taxon>
        <taxon>Pseudomonadati</taxon>
        <taxon>Pseudomonadota</taxon>
        <taxon>Alphaproteobacteria</taxon>
        <taxon>Rhodospirillales</taxon>
        <taxon>Roseiterribacteraceae</taxon>
        <taxon>Roseiterribacter</taxon>
    </lineage>
</organism>
<dbReference type="Gene3D" id="3.40.190.10">
    <property type="entry name" value="Periplasmic binding protein-like II"/>
    <property type="match status" value="2"/>
</dbReference>
<name>A0A8S8XGL0_9PROT</name>
<sequence>MADKATESSVVGRAARRGAGIACVLVLASTIFLRTPAPAASPDSTFFRIGGTKVEDAAFRWSAAIAGVASRPPGLPACDVGGTCGIPGVIAVAQTFESPQALIRAVAAGTVESGIASANMVQASRCDSKGGDGKSAQQDLRVLANLYREQLHLVARRDAKIASPADLAGKTVIVGEKDSAAELAARALFDAAGVAKKIKFQNATWPAAIEALEANKVPAAIFLGPVPDPRLVDAAQAGDLMLVPITGGTAQKLVKAGTVFAPEQISADAYPGLGAASTIAQFVQWVVRDKLDPGLAYKLTQAAWAPANRKRIVDMVQPIVAGELGTAWTEVPAPVDEGAKRYYTEKGVPGSELACPSEPVTPSAPPAPATPAAATNRPHVRS</sequence>
<dbReference type="EMBL" id="BOPV01000001">
    <property type="protein sequence ID" value="GIL40607.1"/>
    <property type="molecule type" value="Genomic_DNA"/>
</dbReference>
<evidence type="ECO:0000313" key="3">
    <source>
        <dbReference type="Proteomes" id="UP000681075"/>
    </source>
</evidence>
<dbReference type="RefSeq" id="WP_420243738.1">
    <property type="nucleotide sequence ID" value="NZ_BOPV01000001.1"/>
</dbReference>
<dbReference type="PANTHER" id="PTHR42941">
    <property type="entry name" value="SLL1037 PROTEIN"/>
    <property type="match status" value="1"/>
</dbReference>
<dbReference type="NCBIfam" id="TIGR02122">
    <property type="entry name" value="TRAP_TAXI"/>
    <property type="match status" value="1"/>
</dbReference>
<dbReference type="PANTHER" id="PTHR42941:SF1">
    <property type="entry name" value="SLL1037 PROTEIN"/>
    <property type="match status" value="1"/>
</dbReference>
<dbReference type="Proteomes" id="UP000681075">
    <property type="component" value="Unassembled WGS sequence"/>
</dbReference>
<comment type="caution">
    <text evidence="2">The sequence shown here is derived from an EMBL/GenBank/DDBJ whole genome shotgun (WGS) entry which is preliminary data.</text>
</comment>
<reference evidence="2" key="1">
    <citation type="submission" date="2021-02" db="EMBL/GenBank/DDBJ databases">
        <title>Genome sequence of Rhodospirillales sp. strain TMPK1 isolated from soil.</title>
        <authorList>
            <person name="Nakai R."/>
            <person name="Kusada H."/>
            <person name="Tamaki H."/>
        </authorList>
    </citation>
    <scope>NUCLEOTIDE SEQUENCE</scope>
    <source>
        <strain evidence="2">TMPK1</strain>
    </source>
</reference>
<keyword evidence="3" id="KW-1185">Reference proteome</keyword>
<dbReference type="AlphaFoldDB" id="A0A8S8XGL0"/>
<dbReference type="SUPFAM" id="SSF53850">
    <property type="entry name" value="Periplasmic binding protein-like II"/>
    <property type="match status" value="1"/>
</dbReference>
<accession>A0A8S8XGL0</accession>
<dbReference type="InterPro" id="IPR011852">
    <property type="entry name" value="TRAP_TAXI"/>
</dbReference>
<proteinExistence type="predicted"/>
<protein>
    <submittedName>
        <fullName evidence="2">C4-dicarboxylate ABC transporter substrate-binding protein</fullName>
    </submittedName>
</protein>
<dbReference type="Pfam" id="PF16868">
    <property type="entry name" value="NMT1_3"/>
    <property type="match status" value="1"/>
</dbReference>